<evidence type="ECO:0000256" key="2">
    <source>
        <dbReference type="ARBA" id="ARBA00022485"/>
    </source>
</evidence>
<dbReference type="SUPFAM" id="SSF54862">
    <property type="entry name" value="4Fe-4S ferredoxins"/>
    <property type="match status" value="2"/>
</dbReference>
<keyword evidence="5" id="KW-0411">Iron-sulfur</keyword>
<accession>A0ABT7DPJ7</accession>
<dbReference type="PROSITE" id="PS51379">
    <property type="entry name" value="4FE4S_FER_2"/>
    <property type="match status" value="4"/>
</dbReference>
<reference evidence="7 8" key="1">
    <citation type="submission" date="2023-05" db="EMBL/GenBank/DDBJ databases">
        <title>Gordonibacter KGMB12511T sp. nov., isolated from faeces of healthy Korean.</title>
        <authorList>
            <person name="Kim H.S."/>
            <person name="Kim J.-S."/>
            <person name="Suh M.K."/>
            <person name="Eom M.K."/>
            <person name="Do H.E."/>
            <person name="Lee J.-S."/>
        </authorList>
    </citation>
    <scope>NUCLEOTIDE SEQUENCE [LARGE SCALE GENOMIC DNA]</scope>
    <source>
        <strain evidence="7 8">KGMB12511</strain>
    </source>
</reference>
<keyword evidence="4" id="KW-0408">Iron</keyword>
<evidence type="ECO:0000259" key="6">
    <source>
        <dbReference type="PROSITE" id="PS51379"/>
    </source>
</evidence>
<evidence type="ECO:0000256" key="3">
    <source>
        <dbReference type="ARBA" id="ARBA00022723"/>
    </source>
</evidence>
<keyword evidence="2" id="KW-0004">4Fe-4S</keyword>
<dbReference type="Gene3D" id="3.30.70.20">
    <property type="match status" value="1"/>
</dbReference>
<feature type="domain" description="4Fe-4S ferredoxin-type" evidence="6">
    <location>
        <begin position="78"/>
        <end position="107"/>
    </location>
</feature>
<comment type="cofactor">
    <cofactor evidence="1">
        <name>[4Fe-4S] cluster</name>
        <dbReference type="ChEBI" id="CHEBI:49883"/>
    </cofactor>
</comment>
<dbReference type="EMBL" id="JASJEU010000022">
    <property type="protein sequence ID" value="MDJ1651322.1"/>
    <property type="molecule type" value="Genomic_DNA"/>
</dbReference>
<feature type="domain" description="4Fe-4S ferredoxin-type" evidence="6">
    <location>
        <begin position="323"/>
        <end position="352"/>
    </location>
</feature>
<gene>
    <name evidence="7" type="ORF">QNJ86_10960</name>
</gene>
<dbReference type="InterPro" id="IPR017900">
    <property type="entry name" value="4Fe4S_Fe_S_CS"/>
</dbReference>
<feature type="domain" description="4Fe-4S ferredoxin-type" evidence="6">
    <location>
        <begin position="23"/>
        <end position="52"/>
    </location>
</feature>
<evidence type="ECO:0000256" key="4">
    <source>
        <dbReference type="ARBA" id="ARBA00023004"/>
    </source>
</evidence>
<proteinExistence type="predicted"/>
<dbReference type="Gene3D" id="3.30.70.3270">
    <property type="match status" value="1"/>
</dbReference>
<dbReference type="PROSITE" id="PS00198">
    <property type="entry name" value="4FE4S_FER_1"/>
    <property type="match status" value="2"/>
</dbReference>
<evidence type="ECO:0000256" key="5">
    <source>
        <dbReference type="ARBA" id="ARBA00023014"/>
    </source>
</evidence>
<evidence type="ECO:0000313" key="7">
    <source>
        <dbReference type="EMBL" id="MDJ1651322.1"/>
    </source>
</evidence>
<feature type="domain" description="4Fe-4S ferredoxin-type" evidence="6">
    <location>
        <begin position="358"/>
        <end position="387"/>
    </location>
</feature>
<evidence type="ECO:0000313" key="8">
    <source>
        <dbReference type="Proteomes" id="UP001232750"/>
    </source>
</evidence>
<comment type="caution">
    <text evidence="7">The sequence shown here is derived from an EMBL/GenBank/DDBJ whole genome shotgun (WGS) entry which is preliminary data.</text>
</comment>
<dbReference type="InterPro" id="IPR050157">
    <property type="entry name" value="PSI_iron-sulfur_center"/>
</dbReference>
<dbReference type="Pfam" id="PF12838">
    <property type="entry name" value="Fer4_7"/>
    <property type="match status" value="2"/>
</dbReference>
<keyword evidence="3" id="KW-0479">Metal-binding</keyword>
<organism evidence="7 8">
    <name type="scientific">Gordonibacter faecis</name>
    <dbReference type="NCBI Taxonomy" id="3047475"/>
    <lineage>
        <taxon>Bacteria</taxon>
        <taxon>Bacillati</taxon>
        <taxon>Actinomycetota</taxon>
        <taxon>Coriobacteriia</taxon>
        <taxon>Eggerthellales</taxon>
        <taxon>Eggerthellaceae</taxon>
        <taxon>Gordonibacter</taxon>
    </lineage>
</organism>
<dbReference type="PANTHER" id="PTHR24960">
    <property type="entry name" value="PHOTOSYSTEM I IRON-SULFUR CENTER-RELATED"/>
    <property type="match status" value="1"/>
</dbReference>
<name>A0ABT7DPJ7_9ACTN</name>
<dbReference type="RefSeq" id="WP_283832669.1">
    <property type="nucleotide sequence ID" value="NZ_JASJEU010000022.1"/>
</dbReference>
<dbReference type="Proteomes" id="UP001232750">
    <property type="component" value="Unassembled WGS sequence"/>
</dbReference>
<keyword evidence="8" id="KW-1185">Reference proteome</keyword>
<dbReference type="PANTHER" id="PTHR24960:SF79">
    <property type="entry name" value="PHOTOSYSTEM I IRON-SULFUR CENTER"/>
    <property type="match status" value="1"/>
</dbReference>
<protein>
    <submittedName>
        <fullName evidence="7">4Fe-4S binding protein</fullName>
    </submittedName>
</protein>
<evidence type="ECO:0000256" key="1">
    <source>
        <dbReference type="ARBA" id="ARBA00001966"/>
    </source>
</evidence>
<dbReference type="InterPro" id="IPR017896">
    <property type="entry name" value="4Fe4S_Fe-S-bd"/>
</dbReference>
<sequence length="413" mass="43104">MPNLIDITRRMTETPPLAFLQEERCLPERDLTATCARCAEVCPVDAIVVGRSAGNSANPLVNSDPFSGPGSVVKEGPAGPRIDVEVCVRCGRCVVACPTGALVAAPPCDDDTLLAEAARVGTAAVVRAADGEGGAASEPIGEPAERVAGFACERAARSARIDAERVAVVPCLAWIDETLIVHAACAGAERVALLPAPCASCEHAAAVAALPHSVEQAQHILDAWDVPCQAVWVEQGSAGLAAPLDAEAAGELSRRGLFSQARAALADTAVEAAKTQVEALVGQSSKHPSPNQDPDRRRWQLLDDLHAFGLPDAHAVVPRCVAPRVSIEVEHCSGCALCAEFCPTGALHKAGKATGGGTLLEFDAALCRDCGVCSDTCRYGALECTETLTVDELFALEPRTLAIPKRRLVPNRR</sequence>